<proteinExistence type="inferred from homology"/>
<comment type="similarity">
    <text evidence="1">Belongs to the ROK (NagC/XylR) family.</text>
</comment>
<dbReference type="PANTHER" id="PTHR18964">
    <property type="entry name" value="ROK (REPRESSOR, ORF, KINASE) FAMILY"/>
    <property type="match status" value="1"/>
</dbReference>
<reference evidence="2" key="1">
    <citation type="submission" date="2020-09" db="EMBL/GenBank/DDBJ databases">
        <title>Taishania pollutisoli gen. nov., sp. nov., Isolated from Tetrabromobisphenol A-Contaminated Soil.</title>
        <authorList>
            <person name="Chen Q."/>
        </authorList>
    </citation>
    <scope>NUCLEOTIDE SEQUENCE</scope>
    <source>
        <strain evidence="2">CZZ-1</strain>
    </source>
</reference>
<dbReference type="Pfam" id="PF00480">
    <property type="entry name" value="ROK"/>
    <property type="match status" value="1"/>
</dbReference>
<dbReference type="InterPro" id="IPR049874">
    <property type="entry name" value="ROK_cs"/>
</dbReference>
<dbReference type="InterPro" id="IPR043129">
    <property type="entry name" value="ATPase_NBD"/>
</dbReference>
<keyword evidence="3" id="KW-1185">Reference proteome</keyword>
<gene>
    <name evidence="2" type="ORF">H9Y05_00830</name>
</gene>
<protein>
    <submittedName>
        <fullName evidence="2">ROK family protein</fullName>
    </submittedName>
</protein>
<dbReference type="InterPro" id="IPR000600">
    <property type="entry name" value="ROK"/>
</dbReference>
<comment type="caution">
    <text evidence="2">The sequence shown here is derived from an EMBL/GenBank/DDBJ whole genome shotgun (WGS) entry which is preliminary data.</text>
</comment>
<dbReference type="PANTHER" id="PTHR18964:SF149">
    <property type="entry name" value="BIFUNCTIONAL UDP-N-ACETYLGLUCOSAMINE 2-EPIMERASE_N-ACETYLMANNOSAMINE KINASE"/>
    <property type="match status" value="1"/>
</dbReference>
<name>A0A8J6PGQ9_9FLAO</name>
<accession>A0A8J6PGQ9</accession>
<dbReference type="Gene3D" id="3.30.420.40">
    <property type="match status" value="2"/>
</dbReference>
<dbReference type="PROSITE" id="PS01125">
    <property type="entry name" value="ROK"/>
    <property type="match status" value="1"/>
</dbReference>
<dbReference type="SUPFAM" id="SSF53067">
    <property type="entry name" value="Actin-like ATPase domain"/>
    <property type="match status" value="1"/>
</dbReference>
<evidence type="ECO:0000313" key="3">
    <source>
        <dbReference type="Proteomes" id="UP000652681"/>
    </source>
</evidence>
<organism evidence="2 3">
    <name type="scientific">Taishania pollutisoli</name>
    <dbReference type="NCBI Taxonomy" id="2766479"/>
    <lineage>
        <taxon>Bacteria</taxon>
        <taxon>Pseudomonadati</taxon>
        <taxon>Bacteroidota</taxon>
        <taxon>Flavobacteriia</taxon>
        <taxon>Flavobacteriales</taxon>
        <taxon>Crocinitomicaceae</taxon>
        <taxon>Taishania</taxon>
    </lineage>
</organism>
<evidence type="ECO:0000313" key="2">
    <source>
        <dbReference type="EMBL" id="MBC9811009.1"/>
    </source>
</evidence>
<sequence>MEEPGLALGIDIGGTNTAFGIVDHKGTILFEGVTSTKSHERPESLADFIFDTLGEHSFREQLIGIGIGAPNGNHFTGNIEFAPNLHWKGIVPMAKIFMEKFNKKTIMTNDANAAAVGEMLFGAAIGLKNFVTITLGTGLGSGVVIDGKIVYGEDGLAGEYGHIRVVDNGRLCGCGRQGCLETYASATGVVRSIRELESDYKKDSVLLTLENPTSKDVAEASVAGDEFSREILDYTAKILGNALADFLCFSNPKAYILFGGCAQAGKTFSDKVKSYMELAALKIYQNKVEVKISELQDRNAAVLGTAAIVFNGITK</sequence>
<dbReference type="RefSeq" id="WP_163492265.1">
    <property type="nucleotide sequence ID" value="NZ_JACVEL010000001.1"/>
</dbReference>
<dbReference type="EMBL" id="JACVEL010000001">
    <property type="protein sequence ID" value="MBC9811009.1"/>
    <property type="molecule type" value="Genomic_DNA"/>
</dbReference>
<dbReference type="Proteomes" id="UP000652681">
    <property type="component" value="Unassembled WGS sequence"/>
</dbReference>
<dbReference type="AlphaFoldDB" id="A0A8J6PGQ9"/>
<evidence type="ECO:0000256" key="1">
    <source>
        <dbReference type="ARBA" id="ARBA00006479"/>
    </source>
</evidence>